<dbReference type="InterPro" id="IPR014027">
    <property type="entry name" value="UDP-Glc/GDP-Man_DH_C"/>
</dbReference>
<protein>
    <recommendedName>
        <fullName evidence="3 7">UDP-glucose 6-dehydrogenase</fullName>
        <ecNumber evidence="3 7">1.1.1.22</ecNumber>
    </recommendedName>
</protein>
<dbReference type="InterPro" id="IPR001732">
    <property type="entry name" value="UDP-Glc/GDP-Man_DH_N"/>
</dbReference>
<organism evidence="9 10">
    <name type="scientific">Paractinoplanes hotanensis</name>
    <dbReference type="NCBI Taxonomy" id="2906497"/>
    <lineage>
        <taxon>Bacteria</taxon>
        <taxon>Bacillati</taxon>
        <taxon>Actinomycetota</taxon>
        <taxon>Actinomycetes</taxon>
        <taxon>Micromonosporales</taxon>
        <taxon>Micromonosporaceae</taxon>
        <taxon>Paractinoplanes</taxon>
    </lineage>
</organism>
<evidence type="ECO:0000259" key="8">
    <source>
        <dbReference type="SMART" id="SM00984"/>
    </source>
</evidence>
<dbReference type="Gene3D" id="1.20.5.100">
    <property type="entry name" value="Cytochrome c1, transmembrane anchor, C-terminal"/>
    <property type="match status" value="1"/>
</dbReference>
<dbReference type="Pfam" id="PF03720">
    <property type="entry name" value="UDPG_MGDP_dh_C"/>
    <property type="match status" value="1"/>
</dbReference>
<dbReference type="InterPro" id="IPR036220">
    <property type="entry name" value="UDP-Glc/GDP-Man_DH_C_sf"/>
</dbReference>
<evidence type="ECO:0000256" key="6">
    <source>
        <dbReference type="ARBA" id="ARBA00047473"/>
    </source>
</evidence>
<dbReference type="SUPFAM" id="SSF51735">
    <property type="entry name" value="NAD(P)-binding Rossmann-fold domains"/>
    <property type="match status" value="1"/>
</dbReference>
<dbReference type="InterPro" id="IPR028357">
    <property type="entry name" value="UDPglc_DH_bac"/>
</dbReference>
<comment type="catalytic activity">
    <reaction evidence="6 7">
        <text>UDP-alpha-D-glucose + 2 NAD(+) + H2O = UDP-alpha-D-glucuronate + 2 NADH + 3 H(+)</text>
        <dbReference type="Rhea" id="RHEA:23596"/>
        <dbReference type="ChEBI" id="CHEBI:15377"/>
        <dbReference type="ChEBI" id="CHEBI:15378"/>
        <dbReference type="ChEBI" id="CHEBI:57540"/>
        <dbReference type="ChEBI" id="CHEBI:57945"/>
        <dbReference type="ChEBI" id="CHEBI:58052"/>
        <dbReference type="ChEBI" id="CHEBI:58885"/>
        <dbReference type="EC" id="1.1.1.22"/>
    </reaction>
</comment>
<comment type="similarity">
    <text evidence="2 7">Belongs to the UDP-glucose/GDP-mannose dehydrogenase family.</text>
</comment>
<evidence type="ECO:0000256" key="2">
    <source>
        <dbReference type="ARBA" id="ARBA00006601"/>
    </source>
</evidence>
<evidence type="ECO:0000256" key="1">
    <source>
        <dbReference type="ARBA" id="ARBA00004701"/>
    </source>
</evidence>
<dbReference type="PANTHER" id="PTHR43750:SF3">
    <property type="entry name" value="UDP-GLUCOSE 6-DEHYDROGENASE TUAD"/>
    <property type="match status" value="1"/>
</dbReference>
<keyword evidence="4 7" id="KW-0560">Oxidoreductase</keyword>
<evidence type="ECO:0000313" key="9">
    <source>
        <dbReference type="EMBL" id="MCM4075973.1"/>
    </source>
</evidence>
<feature type="domain" description="UDP-glucose/GDP-mannose dehydrogenase C-terminal" evidence="8">
    <location>
        <begin position="336"/>
        <end position="439"/>
    </location>
</feature>
<dbReference type="PANTHER" id="PTHR43750">
    <property type="entry name" value="UDP-GLUCOSE 6-DEHYDROGENASE TUAD"/>
    <property type="match status" value="1"/>
</dbReference>
<proteinExistence type="inferred from homology"/>
<dbReference type="Gene3D" id="3.40.50.720">
    <property type="entry name" value="NAD(P)-binding Rossmann-like Domain"/>
    <property type="match status" value="2"/>
</dbReference>
<dbReference type="EMBL" id="JAMQOL010000001">
    <property type="protein sequence ID" value="MCM4075973.1"/>
    <property type="molecule type" value="Genomic_DNA"/>
</dbReference>
<keyword evidence="10" id="KW-1185">Reference proteome</keyword>
<evidence type="ECO:0000256" key="7">
    <source>
        <dbReference type="PIRNR" id="PIRNR000124"/>
    </source>
</evidence>
<keyword evidence="9" id="KW-0614">Plasmid</keyword>
<dbReference type="SUPFAM" id="SSF52413">
    <property type="entry name" value="UDP-glucose/GDP-mannose dehydrogenase C-terminal domain"/>
    <property type="match status" value="1"/>
</dbReference>
<name>A0ABT0XQC7_9ACTN</name>
<keyword evidence="5 7" id="KW-0520">NAD</keyword>
<dbReference type="NCBIfam" id="TIGR03026">
    <property type="entry name" value="NDP-sugDHase"/>
    <property type="match status" value="1"/>
</dbReference>
<accession>A0ABT0XQC7</accession>
<dbReference type="SMART" id="SM00984">
    <property type="entry name" value="UDPG_MGDP_dh_C"/>
    <property type="match status" value="1"/>
</dbReference>
<comment type="caution">
    <text evidence="9">The sequence shown here is derived from an EMBL/GenBank/DDBJ whole genome shotgun (WGS) entry which is preliminary data.</text>
</comment>
<dbReference type="PIRSF" id="PIRSF500134">
    <property type="entry name" value="UDPglc_DH_bac"/>
    <property type="match status" value="1"/>
</dbReference>
<sequence>MKVCVVGTGYVGLTTGVSLAFLGHEVTCVDLDQEKVDMLRGGRCPIYEPGMEELLVEAAQNLTFTTSYAEGVPGADVVFVAVQTPSAPDGSPDLRYLRSAAESVAQSLDHEFTVVVNKSTVPIGSGNWVDAILRDSFATRADRPENCEFSVASNPEFLREGNAIHDTLFPDRIVIGSDNPRALEVLNQLYRPLINQTFTPPSFQPRPDDTTAVPLVSTDLASAELIKYAANAFLALKISYVNEIGQLAGKVGADITEVARGIGLDQRIGSRFLEPGVGWGGSCFGKDTKALIATASEYKYDMPIVQAARDVNQRQREIAVERLQSELRILKGRKIGLLGVAFKPNTDDLRDSPALDIASLLVARGARVKLHDPIAGDRFRREYPDMAPHLSDTLDGVFDDCDAIVLVTKWAQYLELDWGKFVGLMRTPIVLDGRNVLDQERMERLGYKYIAMAG</sequence>
<gene>
    <name evidence="9" type="ORF">LXN57_00160</name>
</gene>
<dbReference type="InterPro" id="IPR014026">
    <property type="entry name" value="UDP-Glc/GDP-Man_DH_dimer"/>
</dbReference>
<dbReference type="Pfam" id="PF00984">
    <property type="entry name" value="UDPG_MGDP_dh"/>
    <property type="match status" value="1"/>
</dbReference>
<evidence type="ECO:0000256" key="5">
    <source>
        <dbReference type="ARBA" id="ARBA00023027"/>
    </source>
</evidence>
<comment type="pathway">
    <text evidence="1">Nucleotide-sugar biosynthesis; UDP-alpha-D-glucuronate biosynthesis; UDP-alpha-D-glucuronate from UDP-alpha-D-glucose: step 1/1.</text>
</comment>
<dbReference type="Pfam" id="PF03721">
    <property type="entry name" value="UDPG_MGDP_dh_N"/>
    <property type="match status" value="1"/>
</dbReference>
<evidence type="ECO:0000256" key="4">
    <source>
        <dbReference type="ARBA" id="ARBA00023002"/>
    </source>
</evidence>
<geneLocation type="plasmid" evidence="9">
    <name>p1</name>
</geneLocation>
<dbReference type="EC" id="1.1.1.22" evidence="3 7"/>
<dbReference type="InterPro" id="IPR036291">
    <property type="entry name" value="NAD(P)-bd_dom_sf"/>
</dbReference>
<dbReference type="Proteomes" id="UP001523216">
    <property type="component" value="Unassembled WGS sequence"/>
</dbReference>
<dbReference type="SUPFAM" id="SSF48179">
    <property type="entry name" value="6-phosphogluconate dehydrogenase C-terminal domain-like"/>
    <property type="match status" value="1"/>
</dbReference>
<dbReference type="InterPro" id="IPR017476">
    <property type="entry name" value="UDP-Glc/GDP-Man"/>
</dbReference>
<dbReference type="PIRSF" id="PIRSF000124">
    <property type="entry name" value="UDPglc_GDPman_dh"/>
    <property type="match status" value="1"/>
</dbReference>
<evidence type="ECO:0000313" key="10">
    <source>
        <dbReference type="Proteomes" id="UP001523216"/>
    </source>
</evidence>
<dbReference type="RefSeq" id="WP_251796000.1">
    <property type="nucleotide sequence ID" value="NZ_JAMQOL010000001.1"/>
</dbReference>
<reference evidence="9 10" key="1">
    <citation type="submission" date="2022-06" db="EMBL/GenBank/DDBJ databases">
        <title>Actinoplanes abujensis sp. nov., isolated from Nigerian arid soil.</title>
        <authorList>
            <person name="Ding P."/>
        </authorList>
    </citation>
    <scope>NUCLEOTIDE SEQUENCE [LARGE SCALE GENOMIC DNA]</scope>
    <source>
        <strain evidence="10">TRM88002</strain>
        <plasmid evidence="9">p1</plasmid>
    </source>
</reference>
<evidence type="ECO:0000256" key="3">
    <source>
        <dbReference type="ARBA" id="ARBA00012954"/>
    </source>
</evidence>
<dbReference type="InterPro" id="IPR008927">
    <property type="entry name" value="6-PGluconate_DH-like_C_sf"/>
</dbReference>